<feature type="region of interest" description="Disordered" evidence="1">
    <location>
        <begin position="50"/>
        <end position="71"/>
    </location>
</feature>
<evidence type="ECO:0008006" key="4">
    <source>
        <dbReference type="Google" id="ProtNLM"/>
    </source>
</evidence>
<dbReference type="EMBL" id="JBHUHR010000009">
    <property type="protein sequence ID" value="MFD2033813.1"/>
    <property type="molecule type" value="Genomic_DNA"/>
</dbReference>
<organism evidence="2 3">
    <name type="scientific">Belliella marina</name>
    <dbReference type="NCBI Taxonomy" id="1644146"/>
    <lineage>
        <taxon>Bacteria</taxon>
        <taxon>Pseudomonadati</taxon>
        <taxon>Bacteroidota</taxon>
        <taxon>Cytophagia</taxon>
        <taxon>Cytophagales</taxon>
        <taxon>Cyclobacteriaceae</taxon>
        <taxon>Belliella</taxon>
    </lineage>
</organism>
<evidence type="ECO:0000313" key="3">
    <source>
        <dbReference type="Proteomes" id="UP001597361"/>
    </source>
</evidence>
<comment type="caution">
    <text evidence="2">The sequence shown here is derived from an EMBL/GenBank/DDBJ whole genome shotgun (WGS) entry which is preliminary data.</text>
</comment>
<dbReference type="RefSeq" id="WP_376883503.1">
    <property type="nucleotide sequence ID" value="NZ_JBHUHR010000009.1"/>
</dbReference>
<reference evidence="3" key="1">
    <citation type="journal article" date="2019" name="Int. J. Syst. Evol. Microbiol.">
        <title>The Global Catalogue of Microorganisms (GCM) 10K type strain sequencing project: providing services to taxonomists for standard genome sequencing and annotation.</title>
        <authorList>
            <consortium name="The Broad Institute Genomics Platform"/>
            <consortium name="The Broad Institute Genome Sequencing Center for Infectious Disease"/>
            <person name="Wu L."/>
            <person name="Ma J."/>
        </authorList>
    </citation>
    <scope>NUCLEOTIDE SEQUENCE [LARGE SCALE GENOMIC DNA]</scope>
    <source>
        <strain evidence="3">CGMCC 1.15180</strain>
    </source>
</reference>
<name>A0ABW4VGK7_9BACT</name>
<sequence length="71" mass="8374">MNHIQGIDRFQLSFYSLDDLVNKESPVRIIDAFIDKLDLDLLGFFFRPSKPDEDHKLKKHNPYLDSRPSLI</sequence>
<gene>
    <name evidence="2" type="ORF">ACFSKL_03370</name>
</gene>
<protein>
    <recommendedName>
        <fullName evidence="4">Transposase</fullName>
    </recommendedName>
</protein>
<keyword evidence="3" id="KW-1185">Reference proteome</keyword>
<accession>A0ABW4VGK7</accession>
<dbReference type="Proteomes" id="UP001597361">
    <property type="component" value="Unassembled WGS sequence"/>
</dbReference>
<evidence type="ECO:0000256" key="1">
    <source>
        <dbReference type="SAM" id="MobiDB-lite"/>
    </source>
</evidence>
<evidence type="ECO:0000313" key="2">
    <source>
        <dbReference type="EMBL" id="MFD2033813.1"/>
    </source>
</evidence>
<proteinExistence type="predicted"/>